<evidence type="ECO:0000313" key="7">
    <source>
        <dbReference type="EMBL" id="CPR19894.1"/>
    </source>
</evidence>
<dbReference type="KEGG" id="fiy:BN1229_v1_2367"/>
<accession>A0A0D6JG21</accession>
<feature type="domain" description="ABC transporter" evidence="5">
    <location>
        <begin position="3"/>
        <end position="232"/>
    </location>
</feature>
<dbReference type="Gene3D" id="3.40.50.300">
    <property type="entry name" value="P-loop containing nucleotide triphosphate hydrolases"/>
    <property type="match status" value="1"/>
</dbReference>
<dbReference type="PANTHER" id="PTHR43335:SF2">
    <property type="entry name" value="ABC TRANSPORTER, ATP-BINDING PROTEIN"/>
    <property type="match status" value="1"/>
</dbReference>
<evidence type="ECO:0000313" key="6">
    <source>
        <dbReference type="EMBL" id="AIY69287.1"/>
    </source>
</evidence>
<evidence type="ECO:0000256" key="3">
    <source>
        <dbReference type="ARBA" id="ARBA00022741"/>
    </source>
</evidence>
<evidence type="ECO:0000259" key="5">
    <source>
        <dbReference type="PROSITE" id="PS50893"/>
    </source>
</evidence>
<evidence type="ECO:0000256" key="2">
    <source>
        <dbReference type="ARBA" id="ARBA00022448"/>
    </source>
</evidence>
<dbReference type="SUPFAM" id="SSF52540">
    <property type="entry name" value="P-loop containing nucleoside triphosphate hydrolases"/>
    <property type="match status" value="1"/>
</dbReference>
<dbReference type="InterPro" id="IPR003439">
    <property type="entry name" value="ABC_transporter-like_ATP-bd"/>
</dbReference>
<comment type="similarity">
    <text evidence="1">Belongs to the ABC transporter superfamily.</text>
</comment>
<dbReference type="RefSeq" id="WP_052743866.1">
    <property type="nucleotide sequence ID" value="NZ_LN829118.1"/>
</dbReference>
<dbReference type="PROSITE" id="PS00211">
    <property type="entry name" value="ABC_TRANSPORTER_1"/>
    <property type="match status" value="1"/>
</dbReference>
<dbReference type="Proteomes" id="UP000033187">
    <property type="component" value="Chromosome 1"/>
</dbReference>
<name>A0A0D6JG21_9HYPH</name>
<dbReference type="SMART" id="SM00382">
    <property type="entry name" value="AAA"/>
    <property type="match status" value="1"/>
</dbReference>
<protein>
    <submittedName>
        <fullName evidence="7">ABC transporter related protein</fullName>
        <ecNumber evidence="7">3.6.3.30</ecNumber>
    </submittedName>
    <submittedName>
        <fullName evidence="6">Putative ABC transporter</fullName>
    </submittedName>
</protein>
<evidence type="ECO:0000256" key="4">
    <source>
        <dbReference type="ARBA" id="ARBA00022840"/>
    </source>
</evidence>
<gene>
    <name evidence="7" type="ORF">YBN1229_v1_2367</name>
</gene>
<reference evidence="7" key="1">
    <citation type="journal article" date="2015" name="Genome Announc.">
        <title>Complete Genome Sequences of Two Strains of Candidatus Filomicrobium marinum, a Methanesulfonate-Degrading Species.</title>
        <authorList>
            <person name="Henriques A.C."/>
            <person name="De Marco P."/>
        </authorList>
    </citation>
    <scope>NUCLEOTIDE SEQUENCE</scope>
    <source>
        <strain evidence="7">Berkeley</strain>
    </source>
</reference>
<evidence type="ECO:0000256" key="1">
    <source>
        <dbReference type="ARBA" id="ARBA00005417"/>
    </source>
</evidence>
<keyword evidence="2" id="KW-0813">Transport</keyword>
<keyword evidence="7" id="KW-0378">Hydrolase</keyword>
<dbReference type="PANTHER" id="PTHR43335">
    <property type="entry name" value="ABC TRANSPORTER, ATP-BINDING PROTEIN"/>
    <property type="match status" value="1"/>
</dbReference>
<dbReference type="PROSITE" id="PS50893">
    <property type="entry name" value="ABC_TRANSPORTER_2"/>
    <property type="match status" value="1"/>
</dbReference>
<keyword evidence="4" id="KW-0067">ATP-binding</keyword>
<dbReference type="EMBL" id="KM879220">
    <property type="protein sequence ID" value="AIY69287.1"/>
    <property type="molecule type" value="Genomic_DNA"/>
</dbReference>
<dbReference type="EMBL" id="LN829119">
    <property type="protein sequence ID" value="CPR19894.1"/>
    <property type="molecule type" value="Genomic_DNA"/>
</dbReference>
<organism evidence="7 8">
    <name type="scientific">Candidatus Filomicrobium marinum</name>
    <dbReference type="NCBI Taxonomy" id="1608628"/>
    <lineage>
        <taxon>Bacteria</taxon>
        <taxon>Pseudomonadati</taxon>
        <taxon>Pseudomonadota</taxon>
        <taxon>Alphaproteobacteria</taxon>
        <taxon>Hyphomicrobiales</taxon>
        <taxon>Hyphomicrobiaceae</taxon>
        <taxon>Filomicrobium</taxon>
    </lineage>
</organism>
<dbReference type="AlphaFoldDB" id="A0A0D6JG21"/>
<sequence length="243" mass="25894">MQIEARGLCKSFAAHDVVKDVSFSAEPGAVIGFLGPNGAGKSTTMRLLTGCLAADRGTASIGGYDIDRNPLEARACLGYLPEAANGFTSLTILEFLIFAAEARGFHGKPCRDAISRVVDMIGLGPALGQTLGQLSKGWRQRAWLGQALIHDPPVLILDEPTDGLDPLQKTHLRKLLAELSSRKTILMSTHILEEAEELCDHLILLAEGRVVADTRKADVVDASGRLAPAFLRLTQPGAAHAVP</sequence>
<dbReference type="EC" id="3.6.3.30" evidence="7"/>
<keyword evidence="3" id="KW-0547">Nucleotide-binding</keyword>
<reference evidence="6" key="2">
    <citation type="journal article" date="2015" name="PLoS ONE">
        <title>Methanesulfonate (MSA) Catabolic Genes from Marine and Estuarine Bacteria.</title>
        <authorList>
            <person name="Henriques A.C."/>
            <person name="De Marco P."/>
        </authorList>
    </citation>
    <scope>NUCLEOTIDE SEQUENCE</scope>
    <source>
        <strain evidence="6">Berkeley</strain>
    </source>
</reference>
<proteinExistence type="inferred from homology"/>
<dbReference type="Pfam" id="PF00005">
    <property type="entry name" value="ABC_tran"/>
    <property type="match status" value="1"/>
</dbReference>
<evidence type="ECO:0000313" key="8">
    <source>
        <dbReference type="Proteomes" id="UP000033187"/>
    </source>
</evidence>
<dbReference type="InterPro" id="IPR027417">
    <property type="entry name" value="P-loop_NTPase"/>
</dbReference>
<reference evidence="8" key="3">
    <citation type="submission" date="2015-02" db="EMBL/GenBank/DDBJ databases">
        <authorList>
            <person name="Chooi Y.-H."/>
        </authorList>
    </citation>
    <scope>NUCLEOTIDE SEQUENCE [LARGE SCALE GENOMIC DNA]</scope>
    <source>
        <strain evidence="8">strain Y</strain>
    </source>
</reference>
<dbReference type="OrthoDB" id="9778547at2"/>
<dbReference type="CDD" id="cd03230">
    <property type="entry name" value="ABC_DR_subfamily_A"/>
    <property type="match status" value="1"/>
</dbReference>
<dbReference type="GO" id="GO:0005524">
    <property type="term" value="F:ATP binding"/>
    <property type="evidence" value="ECO:0007669"/>
    <property type="project" value="UniProtKB-KW"/>
</dbReference>
<dbReference type="InterPro" id="IPR017871">
    <property type="entry name" value="ABC_transporter-like_CS"/>
</dbReference>
<dbReference type="GO" id="GO:0016887">
    <property type="term" value="F:ATP hydrolysis activity"/>
    <property type="evidence" value="ECO:0007669"/>
    <property type="project" value="InterPro"/>
</dbReference>
<dbReference type="InterPro" id="IPR003593">
    <property type="entry name" value="AAA+_ATPase"/>
</dbReference>
<keyword evidence="8" id="KW-1185">Reference proteome</keyword>
<dbReference type="KEGG" id="fil:BN1229_v1_3557"/>